<feature type="compositionally biased region" description="Polar residues" evidence="2">
    <location>
        <begin position="850"/>
        <end position="859"/>
    </location>
</feature>
<proteinExistence type="predicted"/>
<dbReference type="GO" id="GO:0061630">
    <property type="term" value="F:ubiquitin protein ligase activity"/>
    <property type="evidence" value="ECO:0007669"/>
    <property type="project" value="TreeGrafter"/>
</dbReference>
<evidence type="ECO:0000259" key="3">
    <source>
        <dbReference type="PROSITE" id="PS50119"/>
    </source>
</evidence>
<sequence length="1061" mass="118199">MKNEKCDLCVQDRQLPSTDICESCKVYLCEEHAKNHKQTKYTAHHNVIRLEYINDKFKEEFHKHRLVVLNPELCSTHPSETIDKFCMHCKLLVCSSCAHQSHISHRTDTITDAVDGLCGDFKMNINPDLTCYELMEKEVESTFLKKSAKFDSEIQLMFKKIKAKREELSVERKASLLEIQDQKKNHVRLIKTMSEWNDRTNPIKLLKEYQVNMRFVNEYKNRLLEDPKAPSKKRHKVLSDAVKSALPFVPSYTPEQNEQLKELIRIDESEPKKSFKKGDIVELPPTKVLSIKPPVTPFNLAVKSSFSGNDSLPTNENHTVTQSNSVEMSMEQAVNINPVIADKDVSNIPVVDVESVSLSEPILDGQKLASAASLSLPPKQMIIIKPPYKPIEIKPPATAEPCNSEMSTSAINAEPIYQEDMTAVSELVVQDLSTTVVLPAKQPVVIKPPFKPVEIKAPQIGADSSLPNNVQSSNVDGTPISSDTEIANTVETPIIIPAKKPVIIKPPYKPVVIMPPAENETDSLIEKDKKLVTQLSLAQNISNILDEGKSILRNPVFSEFDLNQVKDFTPSLTTAASSSGANQSTETCFAPRSPLAKSNSFSLKDVKMDDIKEFVPICDSIDAGNLEPELLVDEQNSDNKKSLDLKSIVLKGVKEFVPGIGLEIHPSLEIDNVLSNNPDSFDTGAKKLEVKKSSFKNIVLGNFKEFVPAAAVNKVPENENISPEVRGTTTFENGTTTFENGTTKVEYEAVNDPVIVNQPKAKSLDLKTLDLDVVNDYVPESSILNIKKLDDSHNISTKMDDGANRIGKKEKESSPGCAVPLDAIVEFTPTCCLEDANPTEETNKHDNADNNENSNITDQTVPAGINLQSLIVDSGEEFEQEKDEYPRDQNAPKDTEVDVASIEIDLDIDSTGNEECEKTNLEKKSGKSLEDDLQNDRRAFVKPSELEKELARKDVADWARRESVLQVPASVDLLNFERVNTAVYSSKDLKSMNTFDDFAPYFGNQIDEGNLKPVVYDFKEFEDALPKDLLVDNSLDELMNTLMGPKAIRDKIKSDLMKLNL</sequence>
<dbReference type="Gene3D" id="4.10.830.40">
    <property type="match status" value="1"/>
</dbReference>
<evidence type="ECO:0000313" key="5">
    <source>
        <dbReference type="Proteomes" id="UP001210925"/>
    </source>
</evidence>
<dbReference type="AlphaFoldDB" id="A0AAD5UMY1"/>
<name>A0AAD5UMY1_9FUNG</name>
<keyword evidence="1" id="KW-0863">Zinc-finger</keyword>
<dbReference type="SUPFAM" id="SSF57845">
    <property type="entry name" value="B-box zinc-binding domain"/>
    <property type="match status" value="1"/>
</dbReference>
<dbReference type="Gene3D" id="3.30.160.60">
    <property type="entry name" value="Classic Zinc Finger"/>
    <property type="match status" value="1"/>
</dbReference>
<dbReference type="InterPro" id="IPR000315">
    <property type="entry name" value="Znf_B-box"/>
</dbReference>
<evidence type="ECO:0000256" key="2">
    <source>
        <dbReference type="SAM" id="MobiDB-lite"/>
    </source>
</evidence>
<organism evidence="4 5">
    <name type="scientific">Boothiomyces macroporosus</name>
    <dbReference type="NCBI Taxonomy" id="261099"/>
    <lineage>
        <taxon>Eukaryota</taxon>
        <taxon>Fungi</taxon>
        <taxon>Fungi incertae sedis</taxon>
        <taxon>Chytridiomycota</taxon>
        <taxon>Chytridiomycota incertae sedis</taxon>
        <taxon>Chytridiomycetes</taxon>
        <taxon>Rhizophydiales</taxon>
        <taxon>Terramycetaceae</taxon>
        <taxon>Boothiomyces</taxon>
    </lineage>
</organism>
<dbReference type="InterPro" id="IPR047153">
    <property type="entry name" value="TRIM45/56/19-like"/>
</dbReference>
<accession>A0AAD5UMY1</accession>
<evidence type="ECO:0000256" key="1">
    <source>
        <dbReference type="PROSITE-ProRule" id="PRU00024"/>
    </source>
</evidence>
<keyword evidence="1" id="KW-0479">Metal-binding</keyword>
<feature type="region of interest" description="Disordered" evidence="2">
    <location>
        <begin position="836"/>
        <end position="859"/>
    </location>
</feature>
<dbReference type="PROSITE" id="PS50119">
    <property type="entry name" value="ZF_BBOX"/>
    <property type="match status" value="1"/>
</dbReference>
<dbReference type="GO" id="GO:0008270">
    <property type="term" value="F:zinc ion binding"/>
    <property type="evidence" value="ECO:0007669"/>
    <property type="project" value="UniProtKB-KW"/>
</dbReference>
<gene>
    <name evidence="4" type="primary">TRIM45</name>
    <name evidence="4" type="ORF">HK103_000042</name>
</gene>
<dbReference type="EMBL" id="JADGKB010000001">
    <property type="protein sequence ID" value="KAJ3262513.1"/>
    <property type="molecule type" value="Genomic_DNA"/>
</dbReference>
<reference evidence="4" key="1">
    <citation type="submission" date="2020-05" db="EMBL/GenBank/DDBJ databases">
        <title>Phylogenomic resolution of chytrid fungi.</title>
        <authorList>
            <person name="Stajich J.E."/>
            <person name="Amses K."/>
            <person name="Simmons R."/>
            <person name="Seto K."/>
            <person name="Myers J."/>
            <person name="Bonds A."/>
            <person name="Quandt C.A."/>
            <person name="Barry K."/>
            <person name="Liu P."/>
            <person name="Grigoriev I."/>
            <person name="Longcore J.E."/>
            <person name="James T.Y."/>
        </authorList>
    </citation>
    <scope>NUCLEOTIDE SEQUENCE</scope>
    <source>
        <strain evidence="4">PLAUS21</strain>
    </source>
</reference>
<dbReference type="Proteomes" id="UP001210925">
    <property type="component" value="Unassembled WGS sequence"/>
</dbReference>
<dbReference type="PANTHER" id="PTHR25462:SF291">
    <property type="entry name" value="E3 UBIQUITIN-PROTEIN LIGASE TRIM45"/>
    <property type="match status" value="1"/>
</dbReference>
<keyword evidence="1" id="KW-0862">Zinc</keyword>
<protein>
    <submittedName>
        <fullName evidence="4">Tripartite motif-containing protein 45</fullName>
    </submittedName>
</protein>
<comment type="caution">
    <text evidence="4">The sequence shown here is derived from an EMBL/GenBank/DDBJ whole genome shotgun (WGS) entry which is preliminary data.</text>
</comment>
<dbReference type="PANTHER" id="PTHR25462">
    <property type="entry name" value="BONUS, ISOFORM C-RELATED"/>
    <property type="match status" value="1"/>
</dbReference>
<feature type="domain" description="B box-type" evidence="3">
    <location>
        <begin position="69"/>
        <end position="110"/>
    </location>
</feature>
<evidence type="ECO:0000313" key="4">
    <source>
        <dbReference type="EMBL" id="KAJ3262513.1"/>
    </source>
</evidence>
<keyword evidence="5" id="KW-1185">Reference proteome</keyword>